<dbReference type="EMBL" id="JAHDYS010000001">
    <property type="protein sequence ID" value="MBT1070323.1"/>
    <property type="molecule type" value="Genomic_DNA"/>
</dbReference>
<dbReference type="RefSeq" id="WP_214296031.1">
    <property type="nucleotide sequence ID" value="NZ_JAHDYS010000001.1"/>
</dbReference>
<keyword evidence="3" id="KW-1185">Reference proteome</keyword>
<evidence type="ECO:0008006" key="4">
    <source>
        <dbReference type="Google" id="ProtNLM"/>
    </source>
</evidence>
<evidence type="ECO:0000313" key="3">
    <source>
        <dbReference type="Proteomes" id="UP000784128"/>
    </source>
</evidence>
<gene>
    <name evidence="2" type="ORF">KJB30_00850</name>
</gene>
<dbReference type="Gene3D" id="1.20.120.20">
    <property type="entry name" value="Apolipoprotein"/>
    <property type="match status" value="1"/>
</dbReference>
<comment type="caution">
    <text evidence="2">The sequence shown here is derived from an EMBL/GenBank/DDBJ whole genome shotgun (WGS) entry which is preliminary data.</text>
</comment>
<organism evidence="2 3">
    <name type="scientific">Pelotalea chapellei</name>
    <dbReference type="NCBI Taxonomy" id="44671"/>
    <lineage>
        <taxon>Bacteria</taxon>
        <taxon>Pseudomonadati</taxon>
        <taxon>Thermodesulfobacteriota</taxon>
        <taxon>Desulfuromonadia</taxon>
        <taxon>Geobacterales</taxon>
        <taxon>Geobacteraceae</taxon>
        <taxon>Pelotalea</taxon>
    </lineage>
</organism>
<sequence>MSITKYTIAVAITMMMACSVFAADKMKGMQGHGMQGDKKDGAMQAMMSNPHHKLGMAYKKNLQNFAKALKSEVTATGKVDKDFAIIAVNEMRQSLKQMENHHKEMQDSMSPEMQERMTDLATMMDSRLNTTNQHLDLLEKEVKADNPDSEKIVAEVDQIMKQCEMMKMKGTNQKKK</sequence>
<feature type="transmembrane region" description="Helical" evidence="1">
    <location>
        <begin position="6"/>
        <end position="23"/>
    </location>
</feature>
<keyword evidence="1" id="KW-1133">Transmembrane helix</keyword>
<proteinExistence type="predicted"/>
<evidence type="ECO:0000313" key="2">
    <source>
        <dbReference type="EMBL" id="MBT1070323.1"/>
    </source>
</evidence>
<accession>A0ABS5U3T0</accession>
<dbReference type="PROSITE" id="PS51257">
    <property type="entry name" value="PROKAR_LIPOPROTEIN"/>
    <property type="match status" value="1"/>
</dbReference>
<keyword evidence="1" id="KW-0472">Membrane</keyword>
<evidence type="ECO:0000256" key="1">
    <source>
        <dbReference type="SAM" id="Phobius"/>
    </source>
</evidence>
<reference evidence="2 3" key="1">
    <citation type="submission" date="2021-05" db="EMBL/GenBank/DDBJ databases">
        <title>The draft genome of Geobacter chapellei DSM 13688.</title>
        <authorList>
            <person name="Xu Z."/>
            <person name="Masuda Y."/>
            <person name="Itoh H."/>
            <person name="Senoo K."/>
        </authorList>
    </citation>
    <scope>NUCLEOTIDE SEQUENCE [LARGE SCALE GENOMIC DNA]</scope>
    <source>
        <strain evidence="2 3">DSM 13688</strain>
    </source>
</reference>
<keyword evidence="1" id="KW-0812">Transmembrane</keyword>
<protein>
    <recommendedName>
        <fullName evidence="4">Periplasmic heavy metal sensor</fullName>
    </recommendedName>
</protein>
<name>A0ABS5U3T0_9BACT</name>
<dbReference type="Proteomes" id="UP000784128">
    <property type="component" value="Unassembled WGS sequence"/>
</dbReference>